<dbReference type="InterPro" id="IPR000630">
    <property type="entry name" value="Ribosomal_uS8"/>
</dbReference>
<dbReference type="InterPro" id="IPR035987">
    <property type="entry name" value="Ribosomal_uS8_sf"/>
</dbReference>
<keyword evidence="2 8" id="KW-0699">rRNA-binding</keyword>
<dbReference type="PANTHER" id="PTHR11758">
    <property type="entry name" value="40S RIBOSOMAL PROTEIN S15A"/>
    <property type="match status" value="1"/>
</dbReference>
<dbReference type="PROSITE" id="PS00053">
    <property type="entry name" value="RIBOSOMAL_S8"/>
    <property type="match status" value="1"/>
</dbReference>
<keyword evidence="11" id="KW-1185">Reference proteome</keyword>
<proteinExistence type="inferred from homology"/>
<dbReference type="FunFam" id="3.30.1370.30:FF:000002">
    <property type="entry name" value="30S ribosomal protein S8"/>
    <property type="match status" value="1"/>
</dbReference>
<evidence type="ECO:0000256" key="7">
    <source>
        <dbReference type="ARBA" id="ARBA00046740"/>
    </source>
</evidence>
<evidence type="ECO:0000313" key="10">
    <source>
        <dbReference type="EMBL" id="ALP52391.1"/>
    </source>
</evidence>
<dbReference type="GO" id="GO:1990904">
    <property type="term" value="C:ribonucleoprotein complex"/>
    <property type="evidence" value="ECO:0007669"/>
    <property type="project" value="UniProtKB-KW"/>
</dbReference>
<dbReference type="InterPro" id="IPR047863">
    <property type="entry name" value="Ribosomal_uS8_CS"/>
</dbReference>
<keyword evidence="3 8" id="KW-0694">RNA-binding</keyword>
<name>A0A0S2TB61_9GAMM</name>
<dbReference type="NCBIfam" id="NF001109">
    <property type="entry name" value="PRK00136.1"/>
    <property type="match status" value="1"/>
</dbReference>
<dbReference type="GO" id="GO:0005737">
    <property type="term" value="C:cytoplasm"/>
    <property type="evidence" value="ECO:0007669"/>
    <property type="project" value="UniProtKB-ARBA"/>
</dbReference>
<gene>
    <name evidence="8" type="primary">rpsH</name>
    <name evidence="10" type="ORF">Tel_04115</name>
</gene>
<evidence type="ECO:0000313" key="11">
    <source>
        <dbReference type="Proteomes" id="UP000055136"/>
    </source>
</evidence>
<dbReference type="Gene3D" id="3.30.1490.10">
    <property type="match status" value="1"/>
</dbReference>
<evidence type="ECO:0000256" key="4">
    <source>
        <dbReference type="ARBA" id="ARBA00022980"/>
    </source>
</evidence>
<comment type="similarity">
    <text evidence="1 8 9">Belongs to the universal ribosomal protein uS8 family.</text>
</comment>
<dbReference type="HAMAP" id="MF_01302_B">
    <property type="entry name" value="Ribosomal_uS8_B"/>
    <property type="match status" value="1"/>
</dbReference>
<evidence type="ECO:0000256" key="5">
    <source>
        <dbReference type="ARBA" id="ARBA00023274"/>
    </source>
</evidence>
<dbReference type="STRING" id="1748243.Tel_04115"/>
<accession>A0A0S2TB61</accession>
<organism evidence="10 11">
    <name type="scientific">Candidatus Tenderia electrophaga</name>
    <dbReference type="NCBI Taxonomy" id="1748243"/>
    <lineage>
        <taxon>Bacteria</taxon>
        <taxon>Pseudomonadati</taxon>
        <taxon>Pseudomonadota</taxon>
        <taxon>Gammaproteobacteria</taxon>
        <taxon>Candidatus Tenderiales</taxon>
        <taxon>Candidatus Tenderiaceae</taxon>
        <taxon>Candidatus Tenderia</taxon>
    </lineage>
</organism>
<evidence type="ECO:0000256" key="2">
    <source>
        <dbReference type="ARBA" id="ARBA00022730"/>
    </source>
</evidence>
<dbReference type="GO" id="GO:0006412">
    <property type="term" value="P:translation"/>
    <property type="evidence" value="ECO:0007669"/>
    <property type="project" value="UniProtKB-UniRule"/>
</dbReference>
<comment type="subunit">
    <text evidence="7 8">Part of the 30S ribosomal subunit. Contacts proteins S5 and S12.</text>
</comment>
<dbReference type="Proteomes" id="UP000055136">
    <property type="component" value="Chromosome"/>
</dbReference>
<dbReference type="AlphaFoldDB" id="A0A0S2TB61"/>
<evidence type="ECO:0000256" key="8">
    <source>
        <dbReference type="HAMAP-Rule" id="MF_01302"/>
    </source>
</evidence>
<evidence type="ECO:0000256" key="9">
    <source>
        <dbReference type="RuleBase" id="RU003660"/>
    </source>
</evidence>
<dbReference type="SUPFAM" id="SSF56047">
    <property type="entry name" value="Ribosomal protein S8"/>
    <property type="match status" value="1"/>
</dbReference>
<evidence type="ECO:0000256" key="6">
    <source>
        <dbReference type="ARBA" id="ARBA00035258"/>
    </source>
</evidence>
<sequence>MSMTDPIADMLTRIRNGQAAEKSQVSMPSSKLKASVAEVLKSEGYIADYKVDDQGGKPVMVVDLKYYQGKPVIATIQRASRPGVRMYKPKDEIPQVEAGLGIAIISTPQGVMTDRAARSAGVGGEVICYVS</sequence>
<dbReference type="GO" id="GO:0005840">
    <property type="term" value="C:ribosome"/>
    <property type="evidence" value="ECO:0007669"/>
    <property type="project" value="UniProtKB-KW"/>
</dbReference>
<reference evidence="10" key="1">
    <citation type="submission" date="2015-10" db="EMBL/GenBank/DDBJ databases">
        <title>Description of Candidatus Tenderia electrophaga gen. nov, sp. nov., an Uncultivated Electroautotroph from a Biocathode Enrichment.</title>
        <authorList>
            <person name="Eddie B.J."/>
            <person name="Malanoski A.P."/>
            <person name="Wang Z."/>
            <person name="Hall R.J."/>
            <person name="Oh S.D."/>
            <person name="Heiner C."/>
            <person name="Lin B."/>
            <person name="Strycharz-Glaven S.M."/>
        </authorList>
    </citation>
    <scope>NUCLEOTIDE SEQUENCE [LARGE SCALE GENOMIC DNA]</scope>
    <source>
        <strain evidence="10">NRL1</strain>
    </source>
</reference>
<evidence type="ECO:0000256" key="3">
    <source>
        <dbReference type="ARBA" id="ARBA00022884"/>
    </source>
</evidence>
<dbReference type="EMBL" id="CP013099">
    <property type="protein sequence ID" value="ALP52391.1"/>
    <property type="molecule type" value="Genomic_DNA"/>
</dbReference>
<dbReference type="GO" id="GO:0019843">
    <property type="term" value="F:rRNA binding"/>
    <property type="evidence" value="ECO:0007669"/>
    <property type="project" value="UniProtKB-UniRule"/>
</dbReference>
<dbReference type="Pfam" id="PF00410">
    <property type="entry name" value="Ribosomal_S8"/>
    <property type="match status" value="1"/>
</dbReference>
<comment type="function">
    <text evidence="8">One of the primary rRNA binding proteins, it binds directly to 16S rRNA central domain where it helps coordinate assembly of the platform of the 30S subunit.</text>
</comment>
<dbReference type="Gene3D" id="3.30.1370.30">
    <property type="match status" value="1"/>
</dbReference>
<dbReference type="GO" id="GO:0003735">
    <property type="term" value="F:structural constituent of ribosome"/>
    <property type="evidence" value="ECO:0007669"/>
    <property type="project" value="InterPro"/>
</dbReference>
<protein>
    <recommendedName>
        <fullName evidence="6 8">Small ribosomal subunit protein uS8</fullName>
    </recommendedName>
</protein>
<keyword evidence="5 8" id="KW-0687">Ribonucleoprotein</keyword>
<evidence type="ECO:0000256" key="1">
    <source>
        <dbReference type="ARBA" id="ARBA00006471"/>
    </source>
</evidence>
<keyword evidence="4 8" id="KW-0689">Ribosomal protein</keyword>
<dbReference type="KEGG" id="tee:Tel_04115"/>
<dbReference type="FunFam" id="3.30.1490.10:FF:000001">
    <property type="entry name" value="30S ribosomal protein S8"/>
    <property type="match status" value="1"/>
</dbReference>